<keyword evidence="1" id="KW-0677">Repeat</keyword>
<feature type="domain" description="VWFD" evidence="4">
    <location>
        <begin position="1910"/>
        <end position="2092"/>
    </location>
</feature>
<reference evidence="5" key="1">
    <citation type="submission" date="2023-03" db="EMBL/GenBank/DDBJ databases">
        <title>Electrophorus voltai genome.</title>
        <authorList>
            <person name="Bian C."/>
        </authorList>
    </citation>
    <scope>NUCLEOTIDE SEQUENCE</scope>
    <source>
        <strain evidence="5">CB-2022</strain>
        <tissue evidence="5">Muscle</tissue>
    </source>
</reference>
<dbReference type="Proteomes" id="UP001239994">
    <property type="component" value="Unassembled WGS sequence"/>
</dbReference>
<keyword evidence="2" id="KW-1015">Disulfide bond</keyword>
<feature type="domain" description="VWFD" evidence="4">
    <location>
        <begin position="2193"/>
        <end position="2360"/>
    </location>
</feature>
<dbReference type="InterPro" id="IPR035234">
    <property type="entry name" value="IgGFc-bd_N"/>
</dbReference>
<dbReference type="Pfam" id="PF01826">
    <property type="entry name" value="TIL"/>
    <property type="match status" value="5"/>
</dbReference>
<dbReference type="InterPro" id="IPR002919">
    <property type="entry name" value="TIL_dom"/>
</dbReference>
<dbReference type="Gene3D" id="2.10.25.10">
    <property type="entry name" value="Laminin"/>
    <property type="match status" value="5"/>
</dbReference>
<dbReference type="Pfam" id="PF08742">
    <property type="entry name" value="C8"/>
    <property type="match status" value="5"/>
</dbReference>
<keyword evidence="3" id="KW-0325">Glycoprotein</keyword>
<name>A0AAD9E4P3_9TELE</name>
<dbReference type="SMART" id="SM00832">
    <property type="entry name" value="C8"/>
    <property type="match status" value="5"/>
</dbReference>
<evidence type="ECO:0000313" key="5">
    <source>
        <dbReference type="EMBL" id="KAK1804976.1"/>
    </source>
</evidence>
<evidence type="ECO:0000256" key="3">
    <source>
        <dbReference type="ARBA" id="ARBA00023180"/>
    </source>
</evidence>
<dbReference type="EMBL" id="JAROKS010000003">
    <property type="protein sequence ID" value="KAK1804976.1"/>
    <property type="molecule type" value="Genomic_DNA"/>
</dbReference>
<dbReference type="CDD" id="cd19941">
    <property type="entry name" value="TIL"/>
    <property type="match status" value="5"/>
</dbReference>
<dbReference type="InterPro" id="IPR025615">
    <property type="entry name" value="TILa_dom"/>
</dbReference>
<gene>
    <name evidence="5" type="ORF">P4O66_019141</name>
</gene>
<dbReference type="PANTHER" id="PTHR11339:SF244">
    <property type="entry name" value="IGGFC-BINDING PROTEIN"/>
    <property type="match status" value="1"/>
</dbReference>
<evidence type="ECO:0000313" key="6">
    <source>
        <dbReference type="Proteomes" id="UP001239994"/>
    </source>
</evidence>
<dbReference type="GO" id="GO:0031012">
    <property type="term" value="C:extracellular matrix"/>
    <property type="evidence" value="ECO:0007669"/>
    <property type="project" value="TreeGrafter"/>
</dbReference>
<dbReference type="PROSITE" id="PS51233">
    <property type="entry name" value="VWFD"/>
    <property type="match status" value="7"/>
</dbReference>
<dbReference type="InterPro" id="IPR036084">
    <property type="entry name" value="Ser_inhib-like_sf"/>
</dbReference>
<feature type="domain" description="VWFD" evidence="4">
    <location>
        <begin position="817"/>
        <end position="1000"/>
    </location>
</feature>
<dbReference type="Pfam" id="PF17517">
    <property type="entry name" value="IgGFc_binding"/>
    <property type="match status" value="1"/>
</dbReference>
<dbReference type="Pfam" id="PF12714">
    <property type="entry name" value="TILa"/>
    <property type="match status" value="2"/>
</dbReference>
<dbReference type="SUPFAM" id="SSF57567">
    <property type="entry name" value="Serine protease inhibitors"/>
    <property type="match status" value="5"/>
</dbReference>
<organism evidence="5 6">
    <name type="scientific">Electrophorus voltai</name>
    <dbReference type="NCBI Taxonomy" id="2609070"/>
    <lineage>
        <taxon>Eukaryota</taxon>
        <taxon>Metazoa</taxon>
        <taxon>Chordata</taxon>
        <taxon>Craniata</taxon>
        <taxon>Vertebrata</taxon>
        <taxon>Euteleostomi</taxon>
        <taxon>Actinopterygii</taxon>
        <taxon>Neopterygii</taxon>
        <taxon>Teleostei</taxon>
        <taxon>Ostariophysi</taxon>
        <taxon>Gymnotiformes</taxon>
        <taxon>Gymnotoidei</taxon>
        <taxon>Gymnotidae</taxon>
        <taxon>Electrophorus</taxon>
    </lineage>
</organism>
<protein>
    <recommendedName>
        <fullName evidence="4">VWFD domain-containing protein</fullName>
    </recommendedName>
</protein>
<feature type="non-terminal residue" evidence="5">
    <location>
        <position position="1"/>
    </location>
</feature>
<dbReference type="InterPro" id="IPR014853">
    <property type="entry name" value="VWF/SSPO/ZAN-like_Cys-rich_dom"/>
</dbReference>
<accession>A0AAD9E4P3</accession>
<dbReference type="PANTHER" id="PTHR11339">
    <property type="entry name" value="EXTRACELLULAR MATRIX GLYCOPROTEIN RELATED"/>
    <property type="match status" value="1"/>
</dbReference>
<sequence length="2728" mass="299095">LCSAGPAGKEFALSFMQNYKPGNNAGETRLMVEVSSPPGAILSTKVKVTALGKVFEKTLQPGAGESFQLPNEVEMTGSIKSKQTVRVEADQEILVLSLNFKTYSADTSVIYPVKDWGTEYYIYTPKMGPPDTFKEFSVTNQGIQNTVEIQLMGAVKFQGQQYQKGSKLTIDLEPFESVQIQSNEDLTGSKISAKQPVAVFTGHSCTWYFSDCNHVYEQLLPVSSWGTAFSVATLAYLQPPFRFDTVIIQASQKTQVKIINQDGPGSPMPMVPGETLSINIPYPNSLQITADKGIQVLYEFNGGANQNGVLNDPFLITILSTDRWATSYTMDGQASFTNEAIIIARTKDVGKLTLDESPISKDLQWTQVAKSEYSWSQFMYGDGSGFNQVAHPDSPFALYSFGVSSENGYGSPALGNPSASVGTCWVMGDPHYRTFDATYYNFMGNCTYIMAKNCHTDTVHPVFEIQAENEHLGSTKAISVSKVIINVYDTTITIVRHETGLVRISDSLWYLPISLANGRVTLQQSGFSVVMETDFGLSVQYDWEQYMVVKVPASFMGRMCGMCGNFNGKKDDDLTIPSGSLAASIPALGKSWRVPGLPGEAYCTDDCTGQCNVCKGESWIERLEAESFCQLVTLLTDGPLRDCKSLIDPKVFYENCLFDYCMGKGYKKFLCKTAQIYTDACQRAGIHVHDWRNLIGCPEPKCPANSHFDSCACPATCENPSPPADCKTKCVASCTCNDGFLWSGNTCVPKNQCGCIYSNGGQKRYLRAGESIWADTTCSTKCTCNSGQVVCEKASCPDGSECSIVEGIRGCHPVSHAICNIYGDPHYNTFDNSTYNFQGTCTYTVAQGCHLEGTHLTPFAVIVENEKWTEIHVNPSVSAAKVVVVEVYGMILVLRRNQLHQVNGILANIPVSLDDGKVKVQQEGVENVILTDFGLIVTYDMVYHVTITVPSSYHGKTCGLCGNFNGNKNDDFLLPDGKETKDVKTFGAAWKVPVPGVVCDDGCSGDVCPKCPENKKLVFEKDCSTIINPLGPFAACHNVINPESYFRDCVYDICMSDGDNNTICNSIAAYMTDCQNFGVTVKHWRTPTFCPLKCPANSHYEICAGSCDTPCPGLTEIIKCNIQTCFEGCMCDSGFFNNGTGCVKADQCSCYENGHTYKIGESVITKDCQERLTCLASGVIKHDTMTCGNNEDCVNKNGVLGCYPKPNGTCWVMGDPHYRTFDGDYYNFMGNCTYIVAKNCHPDKEHPEFEVQAMNERFGSTKGTYVSEVIIKVYGQTITIVQHETGLVRISNSLWYLPISLANGRATLWQSGLSLVMETDFGLLVQYDWEQYLLVKVPASFMGKMCGMCGNFNGKKDDDLTTPSGSLAASIPALGKSWRVPGLPGEAYCTDDCTGQCNVSEPKCPANSHFDSCACPATCENPSPPADCKTKCVASCTCNDGFLWSGNTCVPKNQCGCIYSNGGQKRYLRAGESIWADTTCSTKCTCNSGQVVCEKASCPDGSECSIVEGIRGCHPVSHAICNIYGDPHYNTFDNSTYNFQGTCTYTVAQGCHLEGTHLTPFAVIVENEKWTEIHVNPSVSAAKVVVVEVYGMILVLRRNQLHQVNGILANIPVSLDDGKVKVQQEGVENVILTDFGLIVTYDMVYHVTITVPSSYHGKTCGLCGNFNGNKNDDFLLPDGKETKDVKTFGAAWKVPVPGVVCDDGCSGDVCPKCPENKKLVFEKDCSTIINPLGPFAACHNVINPESYFRDCVYDICMSDGDNNTICNSIAAYMTDCQNFGVTVKHWRTPTFCPLKCPANSHYEICAGSCDTPCPGLTEIIKCNIQTCFEGCMCDSGFFNNGTGCVKADQCSCYENGHTYKIGESVITKDCQERLTCLASGVIKHDTMTCGNNEDCVNKNGVLGCYPKPNGTCWVMGDPHYRTFDGDYYNFMGNCTYIVAKNCHPDKEHPEFEVQAMNERFGSTKGTYVSEVIIKVYGQTITIVQHETGLVRISNSLWYLPISLANGRATLWQSGLSLVMETDFGLLVQYDWEQYLLVKVPASFMGKMCGMCGNFNGKKDDDLTTPSGSLAASIPALGKSWRVPGLPGEAYCTDDCTGQCNVCKGESWIERLEAESFCQLVTLLTDGPLRDCKSLIDPKVFYENCLFDYCMGKGYKKFLCKTAQIYTDACQQAGIHVHDWRNIIGCRMYGSADVHIILSSQLHQNALQTVTLIPVPVLLPGTCTYTVAQGCHLEGTHLTPFAVIVENEKWTKDPRNPKSVSVAKVVVVEVYGMILVLRRNQLHKVNGFSKTSLFGLISPMIWFITSPLLSRAVTLASPCGMCGYYNGNKNDEFLLPDGKETKDVKTFGAAWKVPVPGVVCDDGCSGDVCPKCPENKKLVFEKDCSTIINPLGPFAACHNVINPESYFRDCVFDVCMGDRDHDMLCHIITTYMTNCQNLGVTVENWRTPTFCPLKCPANSHYEICAGSCDTPCPGLREIVSCNIQTCFEGCMCNAGFFTNGSGCVKADQCSCYENGLTYKIGESIITEDCQVRLTCLSSGIVKHESMRCNSDEICQVKNGVHGCYPRQCQLDTGGSFTLFNGTTWTIASLGAFDFVQVCDSTLAVNWFRVVVELQTTSSGVYKAMAVYIFFEDGLVTVNSQQEIWLNGRKMSMATLGTNQKFIKIIDHAVVVEMSAFSLIYSQSQEITITVSEEMVDKVCGACGKLHGPITGESIQMYMNQNRAPDFPSW</sequence>
<comment type="caution">
    <text evidence="5">The sequence shown here is derived from an EMBL/GenBank/DDBJ whole genome shotgun (WGS) entry which is preliminary data.</text>
</comment>
<dbReference type="Pfam" id="PF00094">
    <property type="entry name" value="VWD"/>
    <property type="match status" value="6"/>
</dbReference>
<evidence type="ECO:0000259" key="4">
    <source>
        <dbReference type="PROSITE" id="PS51233"/>
    </source>
</evidence>
<feature type="domain" description="VWFD" evidence="4">
    <location>
        <begin position="422"/>
        <end position="604"/>
    </location>
</feature>
<dbReference type="InterPro" id="IPR050780">
    <property type="entry name" value="Mucin_vWF_Thrombospondin_sf"/>
</dbReference>
<dbReference type="SMART" id="SM00216">
    <property type="entry name" value="VWD"/>
    <property type="match status" value="5"/>
</dbReference>
<dbReference type="GO" id="GO:0005615">
    <property type="term" value="C:extracellular space"/>
    <property type="evidence" value="ECO:0007669"/>
    <property type="project" value="TreeGrafter"/>
</dbReference>
<dbReference type="InterPro" id="IPR001007">
    <property type="entry name" value="VWF_dom"/>
</dbReference>
<dbReference type="InterPro" id="IPR001846">
    <property type="entry name" value="VWF_type-D"/>
</dbReference>
<evidence type="ECO:0000256" key="1">
    <source>
        <dbReference type="ARBA" id="ARBA00022737"/>
    </source>
</evidence>
<feature type="domain" description="VWFD" evidence="4">
    <location>
        <begin position="2565"/>
        <end position="2728"/>
    </location>
</feature>
<dbReference type="FunFam" id="2.10.25.10:FF:000055">
    <property type="entry name" value="alpha-tectorin isoform X1"/>
    <property type="match status" value="2"/>
</dbReference>
<keyword evidence="6" id="KW-1185">Reference proteome</keyword>
<proteinExistence type="predicted"/>
<feature type="domain" description="VWFD" evidence="4">
    <location>
        <begin position="1208"/>
        <end position="1390"/>
    </location>
</feature>
<feature type="domain" description="VWFD" evidence="4">
    <location>
        <begin position="1519"/>
        <end position="1702"/>
    </location>
</feature>
<dbReference type="SMART" id="SM00215">
    <property type="entry name" value="VWC_out"/>
    <property type="match status" value="3"/>
</dbReference>
<evidence type="ECO:0000256" key="2">
    <source>
        <dbReference type="ARBA" id="ARBA00023157"/>
    </source>
</evidence>